<keyword evidence="2" id="KW-0479">Metal-binding</keyword>
<comment type="caution">
    <text evidence="7">The sequence shown here is derived from an EMBL/GenBank/DDBJ whole genome shotgun (WGS) entry which is preliminary data.</text>
</comment>
<dbReference type="PANTHER" id="PTHR21496">
    <property type="entry name" value="FERREDOXIN-RELATED"/>
    <property type="match status" value="1"/>
</dbReference>
<name>A0A3D8SJY0_9EURO</name>
<dbReference type="GO" id="GO:0046872">
    <property type="term" value="F:metal ion binding"/>
    <property type="evidence" value="ECO:0007669"/>
    <property type="project" value="UniProtKB-KW"/>
</dbReference>
<evidence type="ECO:0000256" key="2">
    <source>
        <dbReference type="ARBA" id="ARBA00022723"/>
    </source>
</evidence>
<accession>A0A3D8SJY0</accession>
<evidence type="ECO:0000256" key="1">
    <source>
        <dbReference type="ARBA" id="ARBA00022714"/>
    </source>
</evidence>
<dbReference type="Pfam" id="PF00355">
    <property type="entry name" value="Rieske"/>
    <property type="match status" value="1"/>
</dbReference>
<dbReference type="Gene3D" id="2.102.10.10">
    <property type="entry name" value="Rieske [2Fe-2S] iron-sulphur domain"/>
    <property type="match status" value="1"/>
</dbReference>
<evidence type="ECO:0000256" key="4">
    <source>
        <dbReference type="ARBA" id="ARBA00023014"/>
    </source>
</evidence>
<dbReference type="SUPFAM" id="SSF50022">
    <property type="entry name" value="ISP domain"/>
    <property type="match status" value="1"/>
</dbReference>
<evidence type="ECO:0000256" key="5">
    <source>
        <dbReference type="ARBA" id="ARBA00034078"/>
    </source>
</evidence>
<evidence type="ECO:0000313" key="7">
    <source>
        <dbReference type="EMBL" id="RDW86504.1"/>
    </source>
</evidence>
<dbReference type="Proteomes" id="UP000256690">
    <property type="component" value="Unassembled WGS sequence"/>
</dbReference>
<dbReference type="GO" id="GO:0051537">
    <property type="term" value="F:2 iron, 2 sulfur cluster binding"/>
    <property type="evidence" value="ECO:0007669"/>
    <property type="project" value="UniProtKB-KW"/>
</dbReference>
<comment type="cofactor">
    <cofactor evidence="5">
        <name>[2Fe-2S] cluster</name>
        <dbReference type="ChEBI" id="CHEBI:190135"/>
    </cofactor>
</comment>
<protein>
    <recommendedName>
        <fullName evidence="6">Rieske domain-containing protein</fullName>
    </recommendedName>
</protein>
<dbReference type="PANTHER" id="PTHR21496:SF0">
    <property type="entry name" value="RIESKE DOMAIN-CONTAINING PROTEIN"/>
    <property type="match status" value="1"/>
</dbReference>
<evidence type="ECO:0000313" key="8">
    <source>
        <dbReference type="Proteomes" id="UP000256690"/>
    </source>
</evidence>
<dbReference type="InterPro" id="IPR017941">
    <property type="entry name" value="Rieske_2Fe-2S"/>
</dbReference>
<keyword evidence="8" id="KW-1185">Reference proteome</keyword>
<dbReference type="GeneID" id="38113516"/>
<dbReference type="PROSITE" id="PS51296">
    <property type="entry name" value="RIESKE"/>
    <property type="match status" value="1"/>
</dbReference>
<dbReference type="RefSeq" id="XP_026606028.1">
    <property type="nucleotide sequence ID" value="XM_026745162.1"/>
</dbReference>
<evidence type="ECO:0000259" key="6">
    <source>
        <dbReference type="PROSITE" id="PS51296"/>
    </source>
</evidence>
<keyword evidence="4" id="KW-0411">Iron-sulfur</keyword>
<keyword evidence="1" id="KW-0001">2Fe-2S</keyword>
<dbReference type="EMBL" id="PVWQ01000003">
    <property type="protein sequence ID" value="RDW86504.1"/>
    <property type="molecule type" value="Genomic_DNA"/>
</dbReference>
<reference evidence="7 8" key="1">
    <citation type="journal article" date="2018" name="IMA Fungus">
        <title>IMA Genome-F 9: Draft genome sequence of Annulohypoxylon stygium, Aspergillus mulundensis, Berkeleyomyces basicola (syn. Thielaviopsis basicola), Ceratocystis smalleyi, two Cercospora beticola strains, Coleophoma cylindrospora, Fusarium fracticaudum, Phialophora cf. hyalina, and Morchella septimelata.</title>
        <authorList>
            <person name="Wingfield B.D."/>
            <person name="Bills G.F."/>
            <person name="Dong Y."/>
            <person name="Huang W."/>
            <person name="Nel W.J."/>
            <person name="Swalarsk-Parry B.S."/>
            <person name="Vaghefi N."/>
            <person name="Wilken P.M."/>
            <person name="An Z."/>
            <person name="de Beer Z.W."/>
            <person name="De Vos L."/>
            <person name="Chen L."/>
            <person name="Duong T.A."/>
            <person name="Gao Y."/>
            <person name="Hammerbacher A."/>
            <person name="Kikkert J.R."/>
            <person name="Li Y."/>
            <person name="Li H."/>
            <person name="Li K."/>
            <person name="Li Q."/>
            <person name="Liu X."/>
            <person name="Ma X."/>
            <person name="Naidoo K."/>
            <person name="Pethybridge S.J."/>
            <person name="Sun J."/>
            <person name="Steenkamp E.T."/>
            <person name="van der Nest M.A."/>
            <person name="van Wyk S."/>
            <person name="Wingfield M.J."/>
            <person name="Xiong C."/>
            <person name="Yue Q."/>
            <person name="Zhang X."/>
        </authorList>
    </citation>
    <scope>NUCLEOTIDE SEQUENCE [LARGE SCALE GENOMIC DNA]</scope>
    <source>
        <strain evidence="7 8">DSM 5745</strain>
    </source>
</reference>
<dbReference type="AlphaFoldDB" id="A0A3D8SJY0"/>
<feature type="domain" description="Rieske" evidence="6">
    <location>
        <begin position="97"/>
        <end position="160"/>
    </location>
</feature>
<dbReference type="InterPro" id="IPR036922">
    <property type="entry name" value="Rieske_2Fe-2S_sf"/>
</dbReference>
<evidence type="ECO:0000256" key="3">
    <source>
        <dbReference type="ARBA" id="ARBA00023004"/>
    </source>
</evidence>
<dbReference type="OrthoDB" id="426882at2759"/>
<organism evidence="7 8">
    <name type="scientific">Aspergillus mulundensis</name>
    <dbReference type="NCBI Taxonomy" id="1810919"/>
    <lineage>
        <taxon>Eukaryota</taxon>
        <taxon>Fungi</taxon>
        <taxon>Dikarya</taxon>
        <taxon>Ascomycota</taxon>
        <taxon>Pezizomycotina</taxon>
        <taxon>Eurotiomycetes</taxon>
        <taxon>Eurotiomycetidae</taxon>
        <taxon>Eurotiales</taxon>
        <taxon>Aspergillaceae</taxon>
        <taxon>Aspergillus</taxon>
        <taxon>Aspergillus subgen. Nidulantes</taxon>
    </lineage>
</organism>
<proteinExistence type="predicted"/>
<keyword evidence="3" id="KW-0408">Iron</keyword>
<dbReference type="STRING" id="1810919.A0A3D8SJY0"/>
<sequence length="195" mass="21755">MDAIQDEEGWRFVGALSSFQDLSHSHLHDGTCRVLTGCKTFRIPRPEQDKPRTSQSRSSLDEQVLVFKYKGSMHAIDNVSAVICLLYYLHFQAKLGWVMLKQRCPHSSFPLKQGTVFDIEDAGAGVKCFRHGWTFDLLSGRADRGNGSIKLAFWDIELRDLGPLKAGIAIGVDEGDSDQEDGGVADQGVWVRRQS</sequence>
<gene>
    <name evidence="7" type="ORF">DSM5745_03146</name>
</gene>